<proteinExistence type="predicted"/>
<organism evidence="1 2">
    <name type="scientific">Bradyrhizobium lablabi</name>
    <dbReference type="NCBI Taxonomy" id="722472"/>
    <lineage>
        <taxon>Bacteria</taxon>
        <taxon>Pseudomonadati</taxon>
        <taxon>Pseudomonadota</taxon>
        <taxon>Alphaproteobacteria</taxon>
        <taxon>Hyphomicrobiales</taxon>
        <taxon>Nitrobacteraceae</taxon>
        <taxon>Bradyrhizobium</taxon>
    </lineage>
</organism>
<protein>
    <submittedName>
        <fullName evidence="1">Uncharacterized protein</fullName>
    </submittedName>
</protein>
<dbReference type="RefSeq" id="WP_079541238.1">
    <property type="nucleotide sequence ID" value="NZ_LT670844.1"/>
</dbReference>
<reference evidence="1 2" key="1">
    <citation type="submission" date="2016-11" db="EMBL/GenBank/DDBJ databases">
        <authorList>
            <person name="Jaros S."/>
            <person name="Januszkiewicz K."/>
            <person name="Wedrychowicz H."/>
        </authorList>
    </citation>
    <scope>NUCLEOTIDE SEQUENCE [LARGE SCALE GENOMIC DNA]</scope>
    <source>
        <strain evidence="1 2">GAS499</strain>
    </source>
</reference>
<evidence type="ECO:0000313" key="2">
    <source>
        <dbReference type="Proteomes" id="UP000189935"/>
    </source>
</evidence>
<dbReference type="AlphaFoldDB" id="A0A1M6VSE9"/>
<dbReference type="Proteomes" id="UP000189935">
    <property type="component" value="Chromosome I"/>
</dbReference>
<accession>A0A1M6VSE9</accession>
<sequence>MADRKDRAPQCLIVQSVLPLQRRKMCTLCIAHLAQDKPPIIANTSSYAILNNLGSFLPTLESLQSFCGIGRDARA</sequence>
<dbReference type="EMBL" id="LT670844">
    <property type="protein sequence ID" value="SHK84311.1"/>
    <property type="molecule type" value="Genomic_DNA"/>
</dbReference>
<name>A0A1M6VSE9_9BRAD</name>
<evidence type="ECO:0000313" key="1">
    <source>
        <dbReference type="EMBL" id="SHK84311.1"/>
    </source>
</evidence>
<gene>
    <name evidence="1" type="ORF">SAMN05444159_4337</name>
</gene>